<feature type="region of interest" description="Disordered" evidence="1">
    <location>
        <begin position="18"/>
        <end position="44"/>
    </location>
</feature>
<accession>A0AAN8ZED0</accession>
<evidence type="ECO:0000313" key="3">
    <source>
        <dbReference type="Proteomes" id="UP001370490"/>
    </source>
</evidence>
<comment type="caution">
    <text evidence="2">The sequence shown here is derived from an EMBL/GenBank/DDBJ whole genome shotgun (WGS) entry which is preliminary data.</text>
</comment>
<organism evidence="2 3">
    <name type="scientific">Dillenia turbinata</name>
    <dbReference type="NCBI Taxonomy" id="194707"/>
    <lineage>
        <taxon>Eukaryota</taxon>
        <taxon>Viridiplantae</taxon>
        <taxon>Streptophyta</taxon>
        <taxon>Embryophyta</taxon>
        <taxon>Tracheophyta</taxon>
        <taxon>Spermatophyta</taxon>
        <taxon>Magnoliopsida</taxon>
        <taxon>eudicotyledons</taxon>
        <taxon>Gunneridae</taxon>
        <taxon>Pentapetalae</taxon>
        <taxon>Dilleniales</taxon>
        <taxon>Dilleniaceae</taxon>
        <taxon>Dillenia</taxon>
    </lineage>
</organism>
<feature type="region of interest" description="Disordered" evidence="1">
    <location>
        <begin position="107"/>
        <end position="126"/>
    </location>
</feature>
<reference evidence="2 3" key="1">
    <citation type="submission" date="2023-12" db="EMBL/GenBank/DDBJ databases">
        <title>A high-quality genome assembly for Dillenia turbinata (Dilleniales).</title>
        <authorList>
            <person name="Chanderbali A."/>
        </authorList>
    </citation>
    <scope>NUCLEOTIDE SEQUENCE [LARGE SCALE GENOMIC DNA]</scope>
    <source>
        <strain evidence="2">LSX21</strain>
        <tissue evidence="2">Leaf</tissue>
    </source>
</reference>
<evidence type="ECO:0000313" key="2">
    <source>
        <dbReference type="EMBL" id="KAK6934996.1"/>
    </source>
</evidence>
<dbReference type="EMBL" id="JBAMMX010000008">
    <property type="protein sequence ID" value="KAK6934996.1"/>
    <property type="molecule type" value="Genomic_DNA"/>
</dbReference>
<dbReference type="Proteomes" id="UP001370490">
    <property type="component" value="Unassembled WGS sequence"/>
</dbReference>
<proteinExistence type="predicted"/>
<sequence>MGFLRRIAGILGLGKEEGSHEVKDLEDDNTNNNHRTDHHRFNDEDLSRLPRTGFSVPVQVAVDLTPVGPILVPCSGGDGGVQGLKWYARRLRIDEDGDVADEFLDEVASEETSSSNDEHHRPGPKFQVKYRARQVIVRNQIISPDGRIQQNVEYQGCSGYKNKFSRG</sequence>
<keyword evidence="3" id="KW-1185">Reference proteome</keyword>
<dbReference type="AlphaFoldDB" id="A0AAN8ZED0"/>
<gene>
    <name evidence="2" type="ORF">RJ641_035151</name>
</gene>
<dbReference type="PANTHER" id="PTHR35750">
    <property type="entry name" value="PHOSPHOLIPID HYDROPEROXIDE GLUTATHIONE PEROXIDASE"/>
    <property type="match status" value="1"/>
</dbReference>
<dbReference type="PANTHER" id="PTHR35750:SF1">
    <property type="entry name" value="PHOSPHOLIPID HYDROPEROXIDE GLUTATHIONE PEROXIDASE"/>
    <property type="match status" value="1"/>
</dbReference>
<protein>
    <submittedName>
        <fullName evidence="2">Uncharacterized protein</fullName>
    </submittedName>
</protein>
<name>A0AAN8ZED0_9MAGN</name>
<evidence type="ECO:0000256" key="1">
    <source>
        <dbReference type="SAM" id="MobiDB-lite"/>
    </source>
</evidence>